<sequence>MANDKNDTPQTPVDPGEAPPGGEEPTQTLCQKWFNDYLEKPLEIDLEVAEGAATVGCLGYDEGKIGTQLRVCRVEDARKIRGEYRGIKNCISTALAAHAAGVTANVTGYVDKQKVLETKLNKALEGIKAAKSGMAKVHALACKLETARKDSCNSEQCKAIDKGLPKVDGVGGLQRFNNKISAFQATISTLNGNADALFEMGIKYAGIQASTNVTSIKPMTDLLKQDADGLATDVTEQCAALDKKIAEQAEALAGEITGLSTALYLRQKTQLTHDFLSDLKADLTDIRDQDCGALDYAAAKDRLTVICETAVTTFNTTATCGEGEESGGNKFNTQDAPSC</sequence>
<accession>A0A2G0CB44</accession>
<proteinExistence type="predicted"/>
<gene>
    <name evidence="2" type="ORF">CGL56_17220</name>
</gene>
<comment type="caution">
    <text evidence="2">The sequence shown here is derived from an EMBL/GenBank/DDBJ whole genome shotgun (WGS) entry which is preliminary data.</text>
</comment>
<evidence type="ECO:0000313" key="2">
    <source>
        <dbReference type="EMBL" id="PHK97182.1"/>
    </source>
</evidence>
<keyword evidence="3" id="KW-1185">Reference proteome</keyword>
<evidence type="ECO:0000256" key="1">
    <source>
        <dbReference type="SAM" id="MobiDB-lite"/>
    </source>
</evidence>
<dbReference type="AlphaFoldDB" id="A0A2G0CB44"/>
<reference evidence="2 3" key="1">
    <citation type="submission" date="2017-10" db="EMBL/GenBank/DDBJ databases">
        <title>The draft genome sequence of Lewinella marina KCTC 32374.</title>
        <authorList>
            <person name="Wang K."/>
        </authorList>
    </citation>
    <scope>NUCLEOTIDE SEQUENCE [LARGE SCALE GENOMIC DNA]</scope>
    <source>
        <strain evidence="2 3">MKG-38</strain>
    </source>
</reference>
<dbReference type="EMBL" id="PDLO01000011">
    <property type="protein sequence ID" value="PHK97182.1"/>
    <property type="molecule type" value="Genomic_DNA"/>
</dbReference>
<organism evidence="2 3">
    <name type="scientific">Neolewinella marina</name>
    <dbReference type="NCBI Taxonomy" id="438751"/>
    <lineage>
        <taxon>Bacteria</taxon>
        <taxon>Pseudomonadati</taxon>
        <taxon>Bacteroidota</taxon>
        <taxon>Saprospiria</taxon>
        <taxon>Saprospirales</taxon>
        <taxon>Lewinellaceae</taxon>
        <taxon>Neolewinella</taxon>
    </lineage>
</organism>
<evidence type="ECO:0000313" key="3">
    <source>
        <dbReference type="Proteomes" id="UP000226437"/>
    </source>
</evidence>
<protein>
    <submittedName>
        <fullName evidence="2">Uncharacterized protein</fullName>
    </submittedName>
</protein>
<dbReference type="Proteomes" id="UP000226437">
    <property type="component" value="Unassembled WGS sequence"/>
</dbReference>
<feature type="region of interest" description="Disordered" evidence="1">
    <location>
        <begin position="1"/>
        <end position="26"/>
    </location>
</feature>
<name>A0A2G0CB44_9BACT</name>
<dbReference type="RefSeq" id="WP_099107830.1">
    <property type="nucleotide sequence ID" value="NZ_JAATJF010000003.1"/>
</dbReference>